<dbReference type="Proteomes" id="UP000521676">
    <property type="component" value="Unassembled WGS sequence"/>
</dbReference>
<proteinExistence type="predicted"/>
<name>A0A8T7M8B9_9CHLR</name>
<evidence type="ECO:0000313" key="4">
    <source>
        <dbReference type="Proteomes" id="UP000521676"/>
    </source>
</evidence>
<evidence type="ECO:0000256" key="1">
    <source>
        <dbReference type="SAM" id="Phobius"/>
    </source>
</evidence>
<dbReference type="Proteomes" id="UP001431572">
    <property type="component" value="Chromosome 2"/>
</dbReference>
<keyword evidence="1" id="KW-0472">Membrane</keyword>
<organism evidence="2 4">
    <name type="scientific">Candidatus Chlorohelix allophototropha</name>
    <dbReference type="NCBI Taxonomy" id="3003348"/>
    <lineage>
        <taxon>Bacteria</taxon>
        <taxon>Bacillati</taxon>
        <taxon>Chloroflexota</taxon>
        <taxon>Chloroflexia</taxon>
        <taxon>Candidatus Chloroheliales</taxon>
        <taxon>Candidatus Chloroheliaceae</taxon>
        <taxon>Candidatus Chlorohelix</taxon>
    </lineage>
</organism>
<accession>A0A8T7M8B9</accession>
<dbReference type="EMBL" id="CP128400">
    <property type="protein sequence ID" value="WJW68293.1"/>
    <property type="molecule type" value="Genomic_DNA"/>
</dbReference>
<keyword evidence="1" id="KW-1133">Transmembrane helix</keyword>
<evidence type="ECO:0000313" key="3">
    <source>
        <dbReference type="EMBL" id="WJW68293.1"/>
    </source>
</evidence>
<protein>
    <submittedName>
        <fullName evidence="2">Uncharacterized protein</fullName>
    </submittedName>
</protein>
<evidence type="ECO:0000313" key="2">
    <source>
        <dbReference type="EMBL" id="NWJ48359.1"/>
    </source>
</evidence>
<feature type="transmembrane region" description="Helical" evidence="1">
    <location>
        <begin position="43"/>
        <end position="64"/>
    </location>
</feature>
<reference evidence="2 4" key="1">
    <citation type="submission" date="2020-06" db="EMBL/GenBank/DDBJ databases">
        <title>Anoxygenic phototrophic Chloroflexota member uses a Type I reaction center.</title>
        <authorList>
            <person name="Tsuji J.M."/>
            <person name="Shaw N.A."/>
            <person name="Nagashima S."/>
            <person name="Venkiteswaran J."/>
            <person name="Schiff S.L."/>
            <person name="Hanada S."/>
            <person name="Tank M."/>
            <person name="Neufeld J.D."/>
        </authorList>
    </citation>
    <scope>NUCLEOTIDE SEQUENCE [LARGE SCALE GENOMIC DNA]</scope>
    <source>
        <strain evidence="2">L227-S17</strain>
    </source>
</reference>
<dbReference type="RefSeq" id="WP_341470197.1">
    <property type="nucleotide sequence ID" value="NZ_CP128400.1"/>
</dbReference>
<dbReference type="AlphaFoldDB" id="A0A8T7M8B9"/>
<evidence type="ECO:0000313" key="5">
    <source>
        <dbReference type="Proteomes" id="UP001431572"/>
    </source>
</evidence>
<sequence length="174" mass="20346">MTQKIYEPHHPTRNSGFVIIAFSILFILVSVAFLVLSTMNPGWAVWLIVELVMVGLWLLSLKLIANALKNEPRRVILDEAKLWVETEDGKRELEIPFDKITAVNEGKAFIVSTDDPQLEKYKTWYRGLVIDWRDRETEVRSVLDERNTREFDELMDEVFARSPEGTQGERFYER</sequence>
<dbReference type="EMBL" id="JACATZ010000003">
    <property type="protein sequence ID" value="NWJ48359.1"/>
    <property type="molecule type" value="Genomic_DNA"/>
</dbReference>
<keyword evidence="1" id="KW-0812">Transmembrane</keyword>
<feature type="transmembrane region" description="Helical" evidence="1">
    <location>
        <begin position="16"/>
        <end position="37"/>
    </location>
</feature>
<reference evidence="3" key="2">
    <citation type="journal article" date="2024" name="Nature">
        <title>Anoxygenic phototroph of the Chloroflexota uses a type I reaction centre.</title>
        <authorList>
            <person name="Tsuji J.M."/>
            <person name="Shaw N.A."/>
            <person name="Nagashima S."/>
            <person name="Venkiteswaran J.J."/>
            <person name="Schiff S.L."/>
            <person name="Watanabe T."/>
            <person name="Fukui M."/>
            <person name="Hanada S."/>
            <person name="Tank M."/>
            <person name="Neufeld J.D."/>
        </authorList>
    </citation>
    <scope>NUCLEOTIDE SEQUENCE</scope>
    <source>
        <strain evidence="3">L227-S17</strain>
    </source>
</reference>
<gene>
    <name evidence="2" type="ORF">HXX08_21085</name>
    <name evidence="3" type="ORF">OZ401_003901</name>
</gene>
<keyword evidence="5" id="KW-1185">Reference proteome</keyword>